<comment type="catalytic activity">
    <reaction evidence="1">
        <text>S-ubiquitinyl-[E2 ubiquitin-conjugating enzyme]-L-cysteine + [acceptor protein]-L-lysine = [E2 ubiquitin-conjugating enzyme]-L-cysteine + N(6)-ubiquitinyl-[acceptor protein]-L-lysine.</text>
        <dbReference type="EC" id="2.3.2.27"/>
    </reaction>
</comment>
<dbReference type="Pfam" id="PF00595">
    <property type="entry name" value="PDZ"/>
    <property type="match status" value="1"/>
</dbReference>
<evidence type="ECO:0000256" key="2">
    <source>
        <dbReference type="ARBA" id="ARBA00012483"/>
    </source>
</evidence>
<dbReference type="PROSITE" id="PS50106">
    <property type="entry name" value="PDZ"/>
    <property type="match status" value="1"/>
</dbReference>
<keyword evidence="5" id="KW-0862">Zinc</keyword>
<dbReference type="EC" id="2.3.2.27" evidence="2"/>
<evidence type="ECO:0000256" key="8">
    <source>
        <dbReference type="PROSITE-ProRule" id="PRU00175"/>
    </source>
</evidence>
<keyword evidence="4 8" id="KW-0863">Zinc-finger</keyword>
<dbReference type="InterPro" id="IPR058745">
    <property type="entry name" value="PWI_Topors"/>
</dbReference>
<dbReference type="Gene3D" id="3.30.40.10">
    <property type="entry name" value="Zinc/RING finger domain, C3HC4 (zinc finger)"/>
    <property type="match status" value="1"/>
</dbReference>
<dbReference type="InterPro" id="IPR001841">
    <property type="entry name" value="Znf_RING"/>
</dbReference>
<feature type="compositionally biased region" description="Basic and acidic residues" evidence="9">
    <location>
        <begin position="765"/>
        <end position="780"/>
    </location>
</feature>
<feature type="domain" description="RING-type" evidence="10">
    <location>
        <begin position="286"/>
        <end position="328"/>
    </location>
</feature>
<evidence type="ECO:0000256" key="6">
    <source>
        <dbReference type="ARBA" id="ARBA00023015"/>
    </source>
</evidence>
<evidence type="ECO:0000256" key="5">
    <source>
        <dbReference type="ARBA" id="ARBA00022833"/>
    </source>
</evidence>
<dbReference type="PROSITE" id="PS50089">
    <property type="entry name" value="ZF_RING_2"/>
    <property type="match status" value="1"/>
</dbReference>
<keyword evidence="7" id="KW-0804">Transcription</keyword>
<dbReference type="InterPro" id="IPR001478">
    <property type="entry name" value="PDZ"/>
</dbReference>
<dbReference type="Proteomes" id="UP000887575">
    <property type="component" value="Unassembled WGS sequence"/>
</dbReference>
<dbReference type="GO" id="GO:0000209">
    <property type="term" value="P:protein polyubiquitination"/>
    <property type="evidence" value="ECO:0007669"/>
    <property type="project" value="TreeGrafter"/>
</dbReference>
<keyword evidence="3" id="KW-0808">Transferase</keyword>
<name>A0AAF3EBT6_9BILA</name>
<keyword evidence="4 8" id="KW-0479">Metal-binding</keyword>
<keyword evidence="6" id="KW-0805">Transcription regulation</keyword>
<dbReference type="InterPro" id="IPR013083">
    <property type="entry name" value="Znf_RING/FYVE/PHD"/>
</dbReference>
<evidence type="ECO:0000313" key="13">
    <source>
        <dbReference type="WBParaSite" id="MBELARI_LOCUS11409"/>
    </source>
</evidence>
<keyword evidence="12" id="KW-1185">Reference proteome</keyword>
<feature type="domain" description="PDZ" evidence="11">
    <location>
        <begin position="212"/>
        <end position="277"/>
    </location>
</feature>
<dbReference type="SUPFAM" id="SSF50156">
    <property type="entry name" value="PDZ domain-like"/>
    <property type="match status" value="1"/>
</dbReference>
<dbReference type="GO" id="GO:0061630">
    <property type="term" value="F:ubiquitin protein ligase activity"/>
    <property type="evidence" value="ECO:0007669"/>
    <property type="project" value="UniProtKB-EC"/>
</dbReference>
<evidence type="ECO:0000256" key="3">
    <source>
        <dbReference type="ARBA" id="ARBA00022679"/>
    </source>
</evidence>
<evidence type="ECO:0000256" key="7">
    <source>
        <dbReference type="ARBA" id="ARBA00023163"/>
    </source>
</evidence>
<organism evidence="12 13">
    <name type="scientific">Mesorhabditis belari</name>
    <dbReference type="NCBI Taxonomy" id="2138241"/>
    <lineage>
        <taxon>Eukaryota</taxon>
        <taxon>Metazoa</taxon>
        <taxon>Ecdysozoa</taxon>
        <taxon>Nematoda</taxon>
        <taxon>Chromadorea</taxon>
        <taxon>Rhabditida</taxon>
        <taxon>Rhabditina</taxon>
        <taxon>Rhabditomorpha</taxon>
        <taxon>Rhabditoidea</taxon>
        <taxon>Rhabditidae</taxon>
        <taxon>Mesorhabditinae</taxon>
        <taxon>Mesorhabditis</taxon>
    </lineage>
</organism>
<reference evidence="13" key="1">
    <citation type="submission" date="2024-02" db="UniProtKB">
        <authorList>
            <consortium name="WormBaseParasite"/>
        </authorList>
    </citation>
    <scope>IDENTIFICATION</scope>
</reference>
<dbReference type="SUPFAM" id="SSF57850">
    <property type="entry name" value="RING/U-box"/>
    <property type="match status" value="1"/>
</dbReference>
<dbReference type="GO" id="GO:0008270">
    <property type="term" value="F:zinc ion binding"/>
    <property type="evidence" value="ECO:0007669"/>
    <property type="project" value="UniProtKB-KW"/>
</dbReference>
<dbReference type="WBParaSite" id="MBELARI_LOCUS11409">
    <property type="protein sequence ID" value="MBELARI_LOCUS11409"/>
    <property type="gene ID" value="MBELARI_LOCUS11409"/>
</dbReference>
<dbReference type="PANTHER" id="PTHR46077:SF1">
    <property type="entry name" value="TOP1 BINDING ARGININE_SERINE RICH PROTEIN, E3 UBIQUITIN LIGASE"/>
    <property type="match status" value="1"/>
</dbReference>
<dbReference type="GO" id="GO:0006513">
    <property type="term" value="P:protein monoubiquitination"/>
    <property type="evidence" value="ECO:0007669"/>
    <property type="project" value="TreeGrafter"/>
</dbReference>
<protein>
    <recommendedName>
        <fullName evidence="2">RING-type E3 ubiquitin transferase</fullName>
        <ecNumber evidence="2">2.3.2.27</ecNumber>
    </recommendedName>
</protein>
<dbReference type="PANTHER" id="PTHR46077">
    <property type="entry name" value="E3 UBIQUITIN-PROTEIN LIGASE TOPORS"/>
    <property type="match status" value="1"/>
</dbReference>
<sequence length="878" mass="99636">METFKESFGRLASTLPISIAWARDVAFQLGGWNKPGCADEIEGPGGMASETSNTLAKDLEEDSTKSILVEEKSITKTEERFGMETFKESFGRLASTLPISIAWARDVAFQLGGWNKPGCADEIEGPGGMASETSNTLAKDLEEDSTKSILVEEKSITKDEGKNINTCGPRRKLGVNRGGLSKTQIAEKGRVPSLKEVELLKDLNEIGSDSLLLELRKQSGQQLGMKIGKRSRGVLVTGLQPGSAAAEKLEVHDRIMAVNAIEVSDQLSAEELMSETGRVNETNDECPICLSEIADPSIPGGCRNNPGHKFCFLCLRRWYKNNPNCPLCGTPSTLIRHRLSQNSGNGIIEPLTELKKEFLKEKIKEESEKVPLDVEKQMLHKHYRYLNTRLNTDDQAMEKEIKISRQDEKIFKEREQNRQRLVQAINMAKSLEEACVNGSITRLELNKHPLFRGMVYAHHLKRQNLFENEQRRSFTPQMARDELVVDPDRLRNWLRKEIPIFLDRPVDQIDNFEGIIECILQATQQGYIHAPEFEKACRLNFRESRESLDTFCNEFFDFASSQYSMNTFFQNSRYRSRESSQNSDRGQQEVIEVDDYIPIDNNVQIVNAGQPNQTTEYSNYFIRQQQGLRARMHHPLLQAPAYDCFGILLNKPREASRNLVDVLQNMLANNSSVLPINLSTGKKHLSIAEGENYDHMKLPAPGADADILRRCKERRKRRRNRNYSEAPSDEDTVNKRAPESPPQESLVWGDSISQTTNGSHHTRTHEKTTGRRQVEYDCPREPPPMENRWPTQREGQIPASEQVKQGVLKKVSKTVYWMLQNLQGLKSELWKSRQRIAEVEQLNSTPKNLKTLATRRNPKKAATSKNDVSCHWIIPGGS</sequence>
<evidence type="ECO:0000256" key="9">
    <source>
        <dbReference type="SAM" id="MobiDB-lite"/>
    </source>
</evidence>
<evidence type="ECO:0000256" key="1">
    <source>
        <dbReference type="ARBA" id="ARBA00000900"/>
    </source>
</evidence>
<evidence type="ECO:0000256" key="4">
    <source>
        <dbReference type="ARBA" id="ARBA00022771"/>
    </source>
</evidence>
<dbReference type="CDD" id="cd00136">
    <property type="entry name" value="PDZ_canonical"/>
    <property type="match status" value="1"/>
</dbReference>
<dbReference type="Gene3D" id="2.30.42.10">
    <property type="match status" value="1"/>
</dbReference>
<accession>A0AAF3EBT6</accession>
<dbReference type="AlphaFoldDB" id="A0AAF3EBT6"/>
<evidence type="ECO:0000313" key="12">
    <source>
        <dbReference type="Proteomes" id="UP000887575"/>
    </source>
</evidence>
<dbReference type="Pfam" id="PF26084">
    <property type="entry name" value="PWI_Topors"/>
    <property type="match status" value="1"/>
</dbReference>
<evidence type="ECO:0000259" key="10">
    <source>
        <dbReference type="PROSITE" id="PS50089"/>
    </source>
</evidence>
<evidence type="ECO:0000259" key="11">
    <source>
        <dbReference type="PROSITE" id="PS50106"/>
    </source>
</evidence>
<dbReference type="Pfam" id="PF13639">
    <property type="entry name" value="zf-RING_2"/>
    <property type="match status" value="1"/>
</dbReference>
<dbReference type="InterPro" id="IPR036034">
    <property type="entry name" value="PDZ_sf"/>
</dbReference>
<proteinExistence type="predicted"/>
<feature type="region of interest" description="Disordered" evidence="9">
    <location>
        <begin position="715"/>
        <end position="796"/>
    </location>
</feature>